<keyword evidence="2" id="KW-1185">Reference proteome</keyword>
<gene>
    <name evidence="1" type="ORF">FNYG_03996</name>
</gene>
<dbReference type="STRING" id="42673.A0A2K0WKH1"/>
<proteinExistence type="predicted"/>
<comment type="caution">
    <text evidence="1">The sequence shown here is derived from an EMBL/GenBank/DDBJ whole genome shotgun (WGS) entry which is preliminary data.</text>
</comment>
<evidence type="ECO:0000313" key="1">
    <source>
        <dbReference type="EMBL" id="PNP82765.1"/>
    </source>
</evidence>
<reference evidence="1 2" key="1">
    <citation type="submission" date="2017-06" db="EMBL/GenBank/DDBJ databases">
        <title>Genome of Fusarium nygamai isolate CS10214.</title>
        <authorList>
            <person name="Gardiner D.M."/>
            <person name="Obanor F."/>
            <person name="Kazan K."/>
        </authorList>
    </citation>
    <scope>NUCLEOTIDE SEQUENCE [LARGE SCALE GENOMIC DNA]</scope>
    <source>
        <strain evidence="1 2">CS10214</strain>
    </source>
</reference>
<dbReference type="Proteomes" id="UP000236664">
    <property type="component" value="Unassembled WGS sequence"/>
</dbReference>
<dbReference type="OrthoDB" id="5097839at2759"/>
<dbReference type="PANTHER" id="PTHR14187:SF79">
    <property type="entry name" value="HSP70 FAMILY PROTEIN (AFU_ORTHOLOGUE AFUA_1G15200)"/>
    <property type="match status" value="1"/>
</dbReference>
<name>A0A2K0WKH1_GIBNY</name>
<dbReference type="EMBL" id="MTQA01000056">
    <property type="protein sequence ID" value="PNP82765.1"/>
    <property type="molecule type" value="Genomic_DNA"/>
</dbReference>
<accession>A0A2K0WKH1</accession>
<organism evidence="1 2">
    <name type="scientific">Gibberella nygamai</name>
    <name type="common">Bean root rot disease fungus</name>
    <name type="synonym">Fusarium nygamai</name>
    <dbReference type="NCBI Taxonomy" id="42673"/>
    <lineage>
        <taxon>Eukaryota</taxon>
        <taxon>Fungi</taxon>
        <taxon>Dikarya</taxon>
        <taxon>Ascomycota</taxon>
        <taxon>Pezizomycotina</taxon>
        <taxon>Sordariomycetes</taxon>
        <taxon>Hypocreomycetidae</taxon>
        <taxon>Hypocreales</taxon>
        <taxon>Nectriaceae</taxon>
        <taxon>Fusarium</taxon>
        <taxon>Fusarium fujikuroi species complex</taxon>
    </lineage>
</organism>
<dbReference type="PANTHER" id="PTHR14187">
    <property type="entry name" value="ALPHA KINASE/ELONGATION FACTOR 2 KINASE"/>
    <property type="match status" value="1"/>
</dbReference>
<protein>
    <submittedName>
        <fullName evidence="1">Uncharacterized protein</fullName>
    </submittedName>
</protein>
<sequence>MNLGPALIAQNFAGIVRTRVRRMRLPNGSRIANKVYTKCVSDFEERIMSDFRNNGQEWEIDVVLETQFPEAGIKDGYMTYTNDEILSCFQPVMDGIAAMMAHIIGDTLVKSDNFIEGIVLGGEFCTSEYLLREIKLKLPENLRNKVYLPMEPATQVVAGAAHLELSRYLARCQQYV</sequence>
<dbReference type="AlphaFoldDB" id="A0A2K0WKH1"/>
<evidence type="ECO:0000313" key="2">
    <source>
        <dbReference type="Proteomes" id="UP000236664"/>
    </source>
</evidence>